<feature type="binding site" evidence="2">
    <location>
        <position position="211"/>
    </location>
    <ligand>
        <name>Mn(2+)</name>
        <dbReference type="ChEBI" id="CHEBI:29035"/>
        <label>2</label>
    </ligand>
</feature>
<feature type="chain" id="PRO_5012127351" evidence="3">
    <location>
        <begin position="29"/>
        <end position="439"/>
    </location>
</feature>
<dbReference type="GO" id="GO:0019877">
    <property type="term" value="P:diaminopimelate biosynthetic process"/>
    <property type="evidence" value="ECO:0007669"/>
    <property type="project" value="UniProtKB-ARBA"/>
</dbReference>
<keyword evidence="6" id="KW-1185">Reference proteome</keyword>
<name>A0A233RF89_9GAMM</name>
<dbReference type="Pfam" id="PF07687">
    <property type="entry name" value="M20_dimer"/>
    <property type="match status" value="1"/>
</dbReference>
<dbReference type="OrthoDB" id="9777385at2"/>
<feature type="binding site" evidence="2">
    <location>
        <position position="180"/>
    </location>
    <ligand>
        <name>Mn(2+)</name>
        <dbReference type="ChEBI" id="CHEBI:29035"/>
        <label>2</label>
    </ligand>
</feature>
<evidence type="ECO:0000256" key="1">
    <source>
        <dbReference type="ARBA" id="ARBA00022801"/>
    </source>
</evidence>
<keyword evidence="1 5" id="KW-0378">Hydrolase</keyword>
<feature type="binding site" evidence="2">
    <location>
        <position position="146"/>
    </location>
    <ligand>
        <name>Mn(2+)</name>
        <dbReference type="ChEBI" id="CHEBI:29035"/>
        <label>2</label>
    </ligand>
</feature>
<proteinExistence type="predicted"/>
<dbReference type="Pfam" id="PF01546">
    <property type="entry name" value="Peptidase_M20"/>
    <property type="match status" value="1"/>
</dbReference>
<accession>A0A233RF89</accession>
<dbReference type="SUPFAM" id="SSF53187">
    <property type="entry name" value="Zn-dependent exopeptidases"/>
    <property type="match status" value="1"/>
</dbReference>
<dbReference type="EMBL" id="NBIM01000001">
    <property type="protein sequence ID" value="OXY82070.1"/>
    <property type="molecule type" value="Genomic_DNA"/>
</dbReference>
<keyword evidence="2" id="KW-0464">Manganese</keyword>
<organism evidence="5 6">
    <name type="scientific">Oceanimonas doudoroffii</name>
    <dbReference type="NCBI Taxonomy" id="84158"/>
    <lineage>
        <taxon>Bacteria</taxon>
        <taxon>Pseudomonadati</taxon>
        <taxon>Pseudomonadota</taxon>
        <taxon>Gammaproteobacteria</taxon>
        <taxon>Aeromonadales</taxon>
        <taxon>Aeromonadaceae</taxon>
        <taxon>Oceanimonas</taxon>
    </lineage>
</organism>
<dbReference type="Proteomes" id="UP000242757">
    <property type="component" value="Unassembled WGS sequence"/>
</dbReference>
<dbReference type="Gene3D" id="3.30.70.360">
    <property type="match status" value="1"/>
</dbReference>
<dbReference type="InterPro" id="IPR011650">
    <property type="entry name" value="Peptidase_M20_dimer"/>
</dbReference>
<evidence type="ECO:0000313" key="5">
    <source>
        <dbReference type="EMBL" id="OXY82070.1"/>
    </source>
</evidence>
<dbReference type="InterPro" id="IPR002933">
    <property type="entry name" value="Peptidase_M20"/>
</dbReference>
<dbReference type="FunFam" id="3.30.70.360:FF:000001">
    <property type="entry name" value="N-acetyldiaminopimelate deacetylase"/>
    <property type="match status" value="1"/>
</dbReference>
<dbReference type="GO" id="GO:0046872">
    <property type="term" value="F:metal ion binding"/>
    <property type="evidence" value="ECO:0007669"/>
    <property type="project" value="UniProtKB-KW"/>
</dbReference>
<protein>
    <submittedName>
        <fullName evidence="5">N-acyl-L-amino acid amidohydrolase</fullName>
    </submittedName>
</protein>
<reference evidence="5 6" key="1">
    <citation type="submission" date="2017-08" db="EMBL/GenBank/DDBJ databases">
        <title>A Genome Sequence of Oceanimonas doudoroffii ATCC 27123T.</title>
        <authorList>
            <person name="Brennan M.A."/>
            <person name="Maclea K.S."/>
            <person name="Mcclelland W.D."/>
            <person name="Trachtenberg A.M."/>
        </authorList>
    </citation>
    <scope>NUCLEOTIDE SEQUENCE [LARGE SCALE GENOMIC DNA]</scope>
    <source>
        <strain evidence="5 6">ATCC 27123</strain>
    </source>
</reference>
<comment type="caution">
    <text evidence="5">The sequence shown here is derived from an EMBL/GenBank/DDBJ whole genome shotgun (WGS) entry which is preliminary data.</text>
</comment>
<evidence type="ECO:0000259" key="4">
    <source>
        <dbReference type="Pfam" id="PF07687"/>
    </source>
</evidence>
<gene>
    <name evidence="5" type="ORF">B6S08_00605</name>
</gene>
<sequence length="439" mass="46982">MKVIPSFKRATLALVLSGVLALPLPGMANDHHALPEGVQQRIEQLTPQVVSWRRDIHQHPELGNREFRTAGLVADHLKALGMEVRTDIAHTGVVGVLKGAKPGPVVALRADMDALPVTEDTGLSYASTVRAQFNGEEVGVAHACGHDMHVAILMGAAQVLAEMQKELAGTVIFVFQPAEEGAPAGEEGGAALMLKEGLFADIKPDAMFGLHVMTSPLGEISVRTQGQLASSDQFNITIKGKQTHGGMPWNGIDPIVTASQVVMGLQAIPARQLDATQTPSVISVGVIKGGVRGNIVPDQVVMEGTIRTFDNATRQEIHERMERTAVNIAESAGATAEVTITEGYPATINDTELTRAMTPTLRRLAGDNFREARRSMASEDFAFFAGEVPSMYIFLGTRPEGQPLAYPNHSPKFNPDEGVLPIGVSAMTALVLDYTSQHR</sequence>
<keyword evidence="3" id="KW-0732">Signal</keyword>
<feature type="domain" description="Peptidase M20 dimerisation" evidence="4">
    <location>
        <begin position="233"/>
        <end position="325"/>
    </location>
</feature>
<feature type="signal peptide" evidence="3">
    <location>
        <begin position="1"/>
        <end position="28"/>
    </location>
</feature>
<dbReference type="NCBIfam" id="TIGR01891">
    <property type="entry name" value="amidohydrolases"/>
    <property type="match status" value="1"/>
</dbReference>
<dbReference type="GO" id="GO:0050118">
    <property type="term" value="F:N-acetyldiaminopimelate deacetylase activity"/>
    <property type="evidence" value="ECO:0007669"/>
    <property type="project" value="UniProtKB-ARBA"/>
</dbReference>
<dbReference type="Gene3D" id="3.40.630.10">
    <property type="entry name" value="Zn peptidases"/>
    <property type="match status" value="1"/>
</dbReference>
<keyword evidence="2" id="KW-0479">Metal-binding</keyword>
<evidence type="ECO:0000313" key="6">
    <source>
        <dbReference type="Proteomes" id="UP000242757"/>
    </source>
</evidence>
<feature type="binding site" evidence="2">
    <location>
        <position position="409"/>
    </location>
    <ligand>
        <name>Mn(2+)</name>
        <dbReference type="ChEBI" id="CHEBI:29035"/>
        <label>2</label>
    </ligand>
</feature>
<dbReference type="AlphaFoldDB" id="A0A233RF89"/>
<dbReference type="PANTHER" id="PTHR11014:SF63">
    <property type="entry name" value="METALLOPEPTIDASE, PUTATIVE (AFU_ORTHOLOGUE AFUA_6G09600)-RELATED"/>
    <property type="match status" value="1"/>
</dbReference>
<dbReference type="SUPFAM" id="SSF55031">
    <property type="entry name" value="Bacterial exopeptidase dimerisation domain"/>
    <property type="match status" value="1"/>
</dbReference>
<dbReference type="InterPro" id="IPR017439">
    <property type="entry name" value="Amidohydrolase"/>
</dbReference>
<dbReference type="InterPro" id="IPR036264">
    <property type="entry name" value="Bact_exopeptidase_dim_dom"/>
</dbReference>
<feature type="binding site" evidence="2">
    <location>
        <position position="144"/>
    </location>
    <ligand>
        <name>Mn(2+)</name>
        <dbReference type="ChEBI" id="CHEBI:29035"/>
        <label>2</label>
    </ligand>
</feature>
<evidence type="ECO:0000256" key="2">
    <source>
        <dbReference type="PIRSR" id="PIRSR005962-1"/>
    </source>
</evidence>
<evidence type="ECO:0000256" key="3">
    <source>
        <dbReference type="SAM" id="SignalP"/>
    </source>
</evidence>
<dbReference type="PIRSF" id="PIRSF005962">
    <property type="entry name" value="Pept_M20D_amidohydro"/>
    <property type="match status" value="1"/>
</dbReference>
<dbReference type="PANTHER" id="PTHR11014">
    <property type="entry name" value="PEPTIDASE M20 FAMILY MEMBER"/>
    <property type="match status" value="1"/>
</dbReference>
<comment type="cofactor">
    <cofactor evidence="2">
        <name>Mn(2+)</name>
        <dbReference type="ChEBI" id="CHEBI:29035"/>
    </cofactor>
    <text evidence="2">The Mn(2+) ion enhances activity.</text>
</comment>